<reference evidence="2 3" key="1">
    <citation type="submission" date="2022-12" db="EMBL/GenBank/DDBJ databases">
        <authorList>
            <person name="Ruckert C."/>
            <person name="Busche T."/>
            <person name="Kalinowski J."/>
            <person name="Wittmann C."/>
        </authorList>
    </citation>
    <scope>NUCLEOTIDE SEQUENCE [LARGE SCALE GENOMIC DNA]</scope>
    <source>
        <strain evidence="2 3">DSM 40276</strain>
    </source>
</reference>
<sequence length="861" mass="95131">MDSDRDRDEIGIGGRSSEEYRKSQSDEVDESLRNSEGRRSFRNPFARPSGRMEELTSQPETPLQFMPEAPDPIISPATPVGELPHLTTLSVDDAAVSGVEPVSSEIAPQQSRQETPTRDLGEGLGGTPGRVDDRHVTLREALAGSAENARQDEAAEREEGDGQRRVSHSVQSHGGDPLMADLVPGAETQEPGYLNSFSQQSEVTDHETDVQDAAESSLPRESESTSFTGQNYGSGPFHQAVNQEVNNFWKGDFVRQIAIPREDLAACSEHRFVAPRDPGQLEEASRHLASQGVVILSASPGNGRRTAALRLLNTLGVTPRPLELFDLEPEWSKPSIERLPKIGGQGYVLDLSELPEGDPDGRFGRDLANYGNDGRKKGWFLVILASPKEWKGAWVEPTLEFTVGLSSPDAKVLVKSELRARSSGDRVEWLDDPVFTGIWQSNPPAQESRRLARIIAEAKQRDLAKIVDEFRGWHDHIEGLLNRREPRGQGDPSLLSMRATVWAGALLHGGQFRSVLKAADALLEDLEISRASAEVLADATSSRRLAAAKISTYGEQAFHEQDKHDLAPAILQNLWEEFPTQRELLRSWAVSVAADLTVPEEDARRVTKMLLHLATVRRDGDILDSIGTGLVGRRRQLAVEALTAAALDSQIGAYVRHRLYLWARNPSSEETIKLVTEVCGGELGVKKPGIALTRLRWAAGQSPFGSRPVTEALRRLVEARPAEVREAVGVWLDDDKLRIQALVVFLALASSESGAAFLLRNAEEESDRRRFVEAWQQLLTTEDAREAVDSQLTKWGELADRGALRRDALVDLLADVYEPAIYRNGLSRFFADGSDFVESFWGQVLTEAIVRSKRRREGRTE</sequence>
<name>A0ABY7J2Y5_STRNI</name>
<feature type="compositionally biased region" description="Polar residues" evidence="1">
    <location>
        <begin position="224"/>
        <end position="233"/>
    </location>
</feature>
<accession>A0ABY7J2Y5</accession>
<dbReference type="RefSeq" id="WP_277411680.1">
    <property type="nucleotide sequence ID" value="NZ_CP114203.1"/>
</dbReference>
<evidence type="ECO:0000256" key="1">
    <source>
        <dbReference type="SAM" id="MobiDB-lite"/>
    </source>
</evidence>
<dbReference type="Proteomes" id="UP001210169">
    <property type="component" value="Chromosome"/>
</dbReference>
<protein>
    <submittedName>
        <fullName evidence="2">Uncharacterized protein</fullName>
    </submittedName>
</protein>
<feature type="compositionally biased region" description="Basic and acidic residues" evidence="1">
    <location>
        <begin position="1"/>
        <end position="39"/>
    </location>
</feature>
<keyword evidence="3" id="KW-1185">Reference proteome</keyword>
<gene>
    <name evidence="2" type="ORF">STRNI_003892</name>
</gene>
<proteinExistence type="predicted"/>
<dbReference type="GeneID" id="301333061"/>
<organism evidence="2 3">
    <name type="scientific">Streptomyces nigrescens</name>
    <dbReference type="NCBI Taxonomy" id="1920"/>
    <lineage>
        <taxon>Bacteria</taxon>
        <taxon>Bacillati</taxon>
        <taxon>Actinomycetota</taxon>
        <taxon>Actinomycetes</taxon>
        <taxon>Kitasatosporales</taxon>
        <taxon>Streptomycetaceae</taxon>
        <taxon>Streptomyces</taxon>
    </lineage>
</organism>
<dbReference type="EMBL" id="CP114203">
    <property type="protein sequence ID" value="WAU05513.1"/>
    <property type="molecule type" value="Genomic_DNA"/>
</dbReference>
<evidence type="ECO:0000313" key="3">
    <source>
        <dbReference type="Proteomes" id="UP001210169"/>
    </source>
</evidence>
<evidence type="ECO:0000313" key="2">
    <source>
        <dbReference type="EMBL" id="WAU05513.1"/>
    </source>
</evidence>
<feature type="region of interest" description="Disordered" evidence="1">
    <location>
        <begin position="1"/>
        <end position="233"/>
    </location>
</feature>